<dbReference type="InterPro" id="IPR038396">
    <property type="entry name" value="SpoIIAA-like_sf"/>
</dbReference>
<organism evidence="1 2">
    <name type="scientific">Litorimonas taeanensis</name>
    <dbReference type="NCBI Taxonomy" id="568099"/>
    <lineage>
        <taxon>Bacteria</taxon>
        <taxon>Pseudomonadati</taxon>
        <taxon>Pseudomonadota</taxon>
        <taxon>Alphaproteobacteria</taxon>
        <taxon>Maricaulales</taxon>
        <taxon>Robiginitomaculaceae</taxon>
    </lineage>
</organism>
<protein>
    <submittedName>
        <fullName evidence="1">SpoIIAA-like protein</fullName>
    </submittedName>
</protein>
<dbReference type="InterPro" id="IPR021866">
    <property type="entry name" value="SpoIIAA-like"/>
</dbReference>
<proteinExistence type="predicted"/>
<name>A0A420WCV5_9PROT</name>
<keyword evidence="2" id="KW-1185">Reference proteome</keyword>
<dbReference type="EMBL" id="RBII01000002">
    <property type="protein sequence ID" value="RKQ68864.1"/>
    <property type="molecule type" value="Genomic_DNA"/>
</dbReference>
<dbReference type="Gene3D" id="3.40.50.10600">
    <property type="entry name" value="SpoIIaa-like domains"/>
    <property type="match status" value="1"/>
</dbReference>
<reference evidence="1 2" key="1">
    <citation type="submission" date="2018-10" db="EMBL/GenBank/DDBJ databases">
        <title>Genomic Encyclopedia of Type Strains, Phase IV (KMG-IV): sequencing the most valuable type-strain genomes for metagenomic binning, comparative biology and taxonomic classification.</title>
        <authorList>
            <person name="Goeker M."/>
        </authorList>
    </citation>
    <scope>NUCLEOTIDE SEQUENCE [LARGE SCALE GENOMIC DNA]</scope>
    <source>
        <strain evidence="1 2">DSM 22008</strain>
    </source>
</reference>
<sequence>MIKTHNMELDVKDGIAYIGIGGRLTETEMSTALDWLGVQTDEHAQFNLCVTMHKLNMPSLGAAKEELSRLDEVFEMLKSVPKAAVISESQFIRAAAAIEGALIPNLKIKAYETKDRAKAIMWLKAG</sequence>
<gene>
    <name evidence="1" type="ORF">DES40_1639</name>
</gene>
<dbReference type="RefSeq" id="WP_121100625.1">
    <property type="nucleotide sequence ID" value="NZ_RBII01000002.1"/>
</dbReference>
<dbReference type="Proteomes" id="UP000282211">
    <property type="component" value="Unassembled WGS sequence"/>
</dbReference>
<evidence type="ECO:0000313" key="1">
    <source>
        <dbReference type="EMBL" id="RKQ68864.1"/>
    </source>
</evidence>
<comment type="caution">
    <text evidence="1">The sequence shown here is derived from an EMBL/GenBank/DDBJ whole genome shotgun (WGS) entry which is preliminary data.</text>
</comment>
<dbReference type="InterPro" id="IPR036513">
    <property type="entry name" value="STAS_dom_sf"/>
</dbReference>
<dbReference type="SUPFAM" id="SSF52091">
    <property type="entry name" value="SpoIIaa-like"/>
    <property type="match status" value="1"/>
</dbReference>
<accession>A0A420WCV5</accession>
<dbReference type="AlphaFoldDB" id="A0A420WCV5"/>
<dbReference type="Pfam" id="PF11964">
    <property type="entry name" value="SpoIIAA-like"/>
    <property type="match status" value="1"/>
</dbReference>
<evidence type="ECO:0000313" key="2">
    <source>
        <dbReference type="Proteomes" id="UP000282211"/>
    </source>
</evidence>
<dbReference type="OrthoDB" id="7619266at2"/>
<dbReference type="InParanoid" id="A0A420WCV5"/>